<dbReference type="PANTHER" id="PTHR13376:SF0">
    <property type="entry name" value="INTRAFLAGELLAR TRANSPORT PROTEIN 46 HOMOLOG"/>
    <property type="match status" value="1"/>
</dbReference>
<evidence type="ECO:0000256" key="4">
    <source>
        <dbReference type="ARBA" id="ARBA00023069"/>
    </source>
</evidence>
<evidence type="ECO:0000313" key="8">
    <source>
        <dbReference type="EMBL" id="KAE9326581.1"/>
    </source>
</evidence>
<feature type="region of interest" description="Disordered" evidence="7">
    <location>
        <begin position="1"/>
        <end position="115"/>
    </location>
</feature>
<evidence type="ECO:0000256" key="2">
    <source>
        <dbReference type="ARBA" id="ARBA00007700"/>
    </source>
</evidence>
<dbReference type="Pfam" id="PF12317">
    <property type="entry name" value="IFT46_B_C"/>
    <property type="match status" value="1"/>
</dbReference>
<dbReference type="GO" id="GO:0060271">
    <property type="term" value="P:cilium assembly"/>
    <property type="evidence" value="ECO:0007669"/>
    <property type="project" value="TreeGrafter"/>
</dbReference>
<dbReference type="GO" id="GO:0042073">
    <property type="term" value="P:intraciliary transport"/>
    <property type="evidence" value="ECO:0007669"/>
    <property type="project" value="InterPro"/>
</dbReference>
<dbReference type="InterPro" id="IPR022088">
    <property type="entry name" value="Intraflagellar_transp_cmplxB"/>
</dbReference>
<evidence type="ECO:0000313" key="9">
    <source>
        <dbReference type="Proteomes" id="UP000486351"/>
    </source>
</evidence>
<dbReference type="GO" id="GO:0005815">
    <property type="term" value="C:microtubule organizing center"/>
    <property type="evidence" value="ECO:0007669"/>
    <property type="project" value="TreeGrafter"/>
</dbReference>
<reference evidence="8 9" key="1">
    <citation type="submission" date="2018-09" db="EMBL/GenBank/DDBJ databases">
        <title>Genomic investigation of the strawberry pathogen Phytophthora fragariae indicates pathogenicity is determined by transcriptional variation in three key races.</title>
        <authorList>
            <person name="Adams T.M."/>
            <person name="Armitage A.D."/>
            <person name="Sobczyk M.K."/>
            <person name="Bates H.J."/>
            <person name="Dunwell J.M."/>
            <person name="Nellist C.F."/>
            <person name="Harrison R.J."/>
        </authorList>
    </citation>
    <scope>NUCLEOTIDE SEQUENCE [LARGE SCALE GENOMIC DNA]</scope>
    <source>
        <strain evidence="8 9">NOV-77</strain>
    </source>
</reference>
<name>A0A6G0RAN2_9STRA</name>
<sequence length="492" mass="54641">MSDSDEEKVLLDDESMDEVHELEDALQVSVDTAASSPTKRRLRGDSSSSEGSDDGRSSSDSSSEEESVPDRPGTRNGGASMGGFGSVSRARAEESSDEDSDEPPEIPGSPIAQKLQAGVVSVVDFGTIPISTKFPPDRSDMKGPAILGGDEDEYEIKEVEQSRAAEFHASSSSEDEDESDDGGRRNFHERTKFQLQMERSALGRPKTAAKDLEKYRDVVPSDFFRQFEGATALDGAESPLSTFASTPSARTDNTSKSSARARSAGRDEPNQRRYKVVVPREVEELFSLTDAYTPEDVDIETRLEPFLPEFTPSVGMPFDGILIPRPDGKEDKLGVEILREPSGQTNVAELELLMHVNIANQHKFRSSEVVRSIEWAAHRPQEVDQWIASVEKVQRTKPLAEVNYKQALPPLSQLMELWPEEFEDFLAARRTTLPALSELDVNLRELVKIVCALLDIPVYEGNCVQSLHLLFSLYLEIEAYERDAQRQQSLQR</sequence>
<keyword evidence="3" id="KW-0963">Cytoplasm</keyword>
<dbReference type="GO" id="GO:0031514">
    <property type="term" value="C:motile cilium"/>
    <property type="evidence" value="ECO:0007669"/>
    <property type="project" value="TreeGrafter"/>
</dbReference>
<evidence type="ECO:0008006" key="10">
    <source>
        <dbReference type="Google" id="ProtNLM"/>
    </source>
</evidence>
<keyword evidence="4" id="KW-0969">Cilium</keyword>
<feature type="compositionally biased region" description="Basic and acidic residues" evidence="7">
    <location>
        <begin position="156"/>
        <end position="166"/>
    </location>
</feature>
<evidence type="ECO:0000256" key="6">
    <source>
        <dbReference type="ARBA" id="ARBA00023273"/>
    </source>
</evidence>
<feature type="compositionally biased region" description="Acidic residues" evidence="7">
    <location>
        <begin position="95"/>
        <end position="104"/>
    </location>
</feature>
<comment type="subcellular location">
    <subcellularLocation>
        <location evidence="1">Cytoplasm</location>
        <location evidence="1">Cytoskeleton</location>
        <location evidence="1">Cilium basal body</location>
    </subcellularLocation>
</comment>
<feature type="compositionally biased region" description="Gly residues" evidence="7">
    <location>
        <begin position="75"/>
        <end position="85"/>
    </location>
</feature>
<dbReference type="EMBL" id="QXFY01001151">
    <property type="protein sequence ID" value="KAE9326581.1"/>
    <property type="molecule type" value="Genomic_DNA"/>
</dbReference>
<evidence type="ECO:0000256" key="5">
    <source>
        <dbReference type="ARBA" id="ARBA00023212"/>
    </source>
</evidence>
<comment type="caution">
    <text evidence="8">The sequence shown here is derived from an EMBL/GenBank/DDBJ whole genome shotgun (WGS) entry which is preliminary data.</text>
</comment>
<feature type="region of interest" description="Disordered" evidence="7">
    <location>
        <begin position="128"/>
        <end position="185"/>
    </location>
</feature>
<feature type="compositionally biased region" description="Basic and acidic residues" evidence="7">
    <location>
        <begin position="7"/>
        <end position="23"/>
    </location>
</feature>
<evidence type="ECO:0000256" key="3">
    <source>
        <dbReference type="ARBA" id="ARBA00022490"/>
    </source>
</evidence>
<dbReference type="AlphaFoldDB" id="A0A6G0RAN2"/>
<keyword evidence="5" id="KW-0206">Cytoskeleton</keyword>
<feature type="region of interest" description="Disordered" evidence="7">
    <location>
        <begin position="237"/>
        <end position="272"/>
    </location>
</feature>
<keyword evidence="6" id="KW-0966">Cell projection</keyword>
<evidence type="ECO:0000256" key="7">
    <source>
        <dbReference type="SAM" id="MobiDB-lite"/>
    </source>
</evidence>
<dbReference type="GO" id="GO:0030992">
    <property type="term" value="C:intraciliary transport particle B"/>
    <property type="evidence" value="ECO:0007669"/>
    <property type="project" value="TreeGrafter"/>
</dbReference>
<comment type="similarity">
    <text evidence="2">Belongs to the IFT46 family.</text>
</comment>
<accession>A0A6G0RAN2</accession>
<feature type="compositionally biased region" description="Polar residues" evidence="7">
    <location>
        <begin position="239"/>
        <end position="256"/>
    </location>
</feature>
<protein>
    <recommendedName>
        <fullName evidence="10">Intraflagellar transport protein 46 homolog</fullName>
    </recommendedName>
</protein>
<dbReference type="Proteomes" id="UP000486351">
    <property type="component" value="Unassembled WGS sequence"/>
</dbReference>
<gene>
    <name evidence="8" type="ORF">PF008_g16607</name>
</gene>
<evidence type="ECO:0000256" key="1">
    <source>
        <dbReference type="ARBA" id="ARBA00004120"/>
    </source>
</evidence>
<proteinExistence type="inferred from homology"/>
<dbReference type="PANTHER" id="PTHR13376">
    <property type="entry name" value="INTRAFLAGELLAR TRANSPORT PROTEIN 46 HOMOLOG"/>
    <property type="match status" value="1"/>
</dbReference>
<organism evidence="8 9">
    <name type="scientific">Phytophthora fragariae</name>
    <dbReference type="NCBI Taxonomy" id="53985"/>
    <lineage>
        <taxon>Eukaryota</taxon>
        <taxon>Sar</taxon>
        <taxon>Stramenopiles</taxon>
        <taxon>Oomycota</taxon>
        <taxon>Peronosporomycetes</taxon>
        <taxon>Peronosporales</taxon>
        <taxon>Peronosporaceae</taxon>
        <taxon>Phytophthora</taxon>
    </lineage>
</organism>